<dbReference type="AlphaFoldDB" id="A0AAD6LGM6"/>
<sequence>MTEIKTSKDTMKLTKNLIYFSHINSSHIKITFYILIKTL</sequence>
<name>A0AAD6LGM6_9ROSI</name>
<gene>
    <name evidence="1" type="ORF">NC653_038425</name>
    <name evidence="2" type="ORF">NC653_038427</name>
    <name evidence="3" type="ORF">NC653_038431</name>
</gene>
<dbReference type="EMBL" id="JAQIZT010000017">
    <property type="protein sequence ID" value="KAJ6960391.1"/>
    <property type="molecule type" value="Genomic_DNA"/>
</dbReference>
<dbReference type="Proteomes" id="UP001164929">
    <property type="component" value="Chromosome 17"/>
</dbReference>
<accession>A0AAD6LGM6</accession>
<evidence type="ECO:0000313" key="1">
    <source>
        <dbReference type="EMBL" id="KAJ6960389.1"/>
    </source>
</evidence>
<reference evidence="3" key="1">
    <citation type="journal article" date="2023" name="Mol. Ecol. Resour.">
        <title>Chromosome-level genome assembly of a triploid poplar Populus alba 'Berolinensis'.</title>
        <authorList>
            <person name="Chen S."/>
            <person name="Yu Y."/>
            <person name="Wang X."/>
            <person name="Wang S."/>
            <person name="Zhang T."/>
            <person name="Zhou Y."/>
            <person name="He R."/>
            <person name="Meng N."/>
            <person name="Wang Y."/>
            <person name="Liu W."/>
            <person name="Liu Z."/>
            <person name="Liu J."/>
            <person name="Guo Q."/>
            <person name="Huang H."/>
            <person name="Sederoff R.R."/>
            <person name="Wang G."/>
            <person name="Qu G."/>
            <person name="Chen S."/>
        </authorList>
    </citation>
    <scope>NUCLEOTIDE SEQUENCE</scope>
    <source>
        <strain evidence="3">SC-2020</strain>
    </source>
</reference>
<comment type="caution">
    <text evidence="3">The sequence shown here is derived from an EMBL/GenBank/DDBJ whole genome shotgun (WGS) entry which is preliminary data.</text>
</comment>
<evidence type="ECO:0000313" key="3">
    <source>
        <dbReference type="EMBL" id="KAJ6960397.1"/>
    </source>
</evidence>
<proteinExistence type="predicted"/>
<organism evidence="3 4">
    <name type="scientific">Populus alba x Populus x berolinensis</name>
    <dbReference type="NCBI Taxonomy" id="444605"/>
    <lineage>
        <taxon>Eukaryota</taxon>
        <taxon>Viridiplantae</taxon>
        <taxon>Streptophyta</taxon>
        <taxon>Embryophyta</taxon>
        <taxon>Tracheophyta</taxon>
        <taxon>Spermatophyta</taxon>
        <taxon>Magnoliopsida</taxon>
        <taxon>eudicotyledons</taxon>
        <taxon>Gunneridae</taxon>
        <taxon>Pentapetalae</taxon>
        <taxon>rosids</taxon>
        <taxon>fabids</taxon>
        <taxon>Malpighiales</taxon>
        <taxon>Salicaceae</taxon>
        <taxon>Saliceae</taxon>
        <taxon>Populus</taxon>
    </lineage>
</organism>
<keyword evidence="4" id="KW-1185">Reference proteome</keyword>
<evidence type="ECO:0000313" key="2">
    <source>
        <dbReference type="EMBL" id="KAJ6960391.1"/>
    </source>
</evidence>
<evidence type="ECO:0000313" key="4">
    <source>
        <dbReference type="Proteomes" id="UP001164929"/>
    </source>
</evidence>
<protein>
    <submittedName>
        <fullName evidence="3">Uncharacterized protein</fullName>
    </submittedName>
</protein>
<dbReference type="EMBL" id="JAQIZT010000017">
    <property type="protein sequence ID" value="KAJ6960397.1"/>
    <property type="molecule type" value="Genomic_DNA"/>
</dbReference>
<dbReference type="EMBL" id="JAQIZT010000017">
    <property type="protein sequence ID" value="KAJ6960389.1"/>
    <property type="molecule type" value="Genomic_DNA"/>
</dbReference>